<organism evidence="13 14">
    <name type="scientific">Eiseniibacteriota bacterium</name>
    <dbReference type="NCBI Taxonomy" id="2212470"/>
    <lineage>
        <taxon>Bacteria</taxon>
        <taxon>Candidatus Eiseniibacteriota</taxon>
    </lineage>
</organism>
<keyword evidence="6 11" id="KW-1133">Transmembrane helix</keyword>
<evidence type="ECO:0000256" key="6">
    <source>
        <dbReference type="ARBA" id="ARBA00022989"/>
    </source>
</evidence>
<evidence type="ECO:0000313" key="14">
    <source>
        <dbReference type="Proteomes" id="UP000748308"/>
    </source>
</evidence>
<dbReference type="InterPro" id="IPR017900">
    <property type="entry name" value="4Fe4S_Fe_S_CS"/>
</dbReference>
<dbReference type="Gene3D" id="1.20.950.20">
    <property type="entry name" value="Transmembrane di-heme cytochromes, Chain C"/>
    <property type="match status" value="1"/>
</dbReference>
<dbReference type="InterPro" id="IPR017896">
    <property type="entry name" value="4Fe4S_Fe-S-bd"/>
</dbReference>
<evidence type="ECO:0000256" key="1">
    <source>
        <dbReference type="ARBA" id="ARBA00004651"/>
    </source>
</evidence>
<keyword evidence="2" id="KW-1003">Cell membrane</keyword>
<keyword evidence="3" id="KW-0004">4Fe-4S</keyword>
<evidence type="ECO:0000256" key="8">
    <source>
        <dbReference type="ARBA" id="ARBA00023004"/>
    </source>
</evidence>
<evidence type="ECO:0000256" key="10">
    <source>
        <dbReference type="ARBA" id="ARBA00023136"/>
    </source>
</evidence>
<sequence>MIAADAGGSVGSGVAGRELMWNMGTASHVAMYVLMVVAFVLFWLGLRARIRAWRAARPAGERAGEWGRRAWILLRETFLQSKTRERRLPGLFHSLIFYSFIVLFITTLIVMVDMDFGLRIYHGPFYLAVTLAADLAGALLLLGLIIAAARRYLRRPEYLPENKPADALILAILAGLVLTGFLAEGARIRFHPQGDPWQAYSPIGAAASSLLSGLTPAEGRALHFATWWVHALGTFAMIALVPHTKFFHMLAIPTSQFLTKLAPKGSLERVDIEALMASDDAAEDFSIGVSEAGHLTWRQRLDLDACIECGRCDDVCPARATGQPLSPRRLITDLRDYLGAARRGGEAGGAGKGEPDPLPLIGAQGTVLADESFIWHCRTCHACQSRCPAAVEHVDLFMELRRAEVMMAGKLPGDAGRALKTLEAQGNPFGAQAERMDFVAKLGLPVIGPGEETDVLLWVGCGITFDPEKHRIAEDLTAILRHLGIRHGHLGRDETCCGDPARVLGDENLFQTAAKQTIAALQARRFETLLVLCPHGYNVLRNEYPRLGGSFPVRHHSELLAEWLRSGRLKLTERVETEVTFHDPCYLGRYQGLHEAPREVLRAVPGLRLREMRHRREESFCCGAGGGHFWMDIDSGSDRPYTRRVDEAVACGAREVAVGCVFCHQMLVD</sequence>
<keyword evidence="4 11" id="KW-0812">Transmembrane</keyword>
<feature type="domain" description="4Fe-4S ferredoxin-type" evidence="12">
    <location>
        <begin position="297"/>
        <end position="326"/>
    </location>
</feature>
<dbReference type="Pfam" id="PF02665">
    <property type="entry name" value="Nitrate_red_gam"/>
    <property type="match status" value="1"/>
</dbReference>
<feature type="transmembrane region" description="Helical" evidence="11">
    <location>
        <begin position="167"/>
        <end position="183"/>
    </location>
</feature>
<dbReference type="GO" id="GO:0051539">
    <property type="term" value="F:4 iron, 4 sulfur cluster binding"/>
    <property type="evidence" value="ECO:0007669"/>
    <property type="project" value="UniProtKB-KW"/>
</dbReference>
<dbReference type="InterPro" id="IPR004017">
    <property type="entry name" value="Cys_rich_dom"/>
</dbReference>
<dbReference type="InterPro" id="IPR009051">
    <property type="entry name" value="Helical_ferredxn"/>
</dbReference>
<accession>A0A938BMW6</accession>
<keyword evidence="8" id="KW-0408">Iron</keyword>
<keyword evidence="9" id="KW-0411">Iron-sulfur</keyword>
<keyword evidence="10 11" id="KW-0472">Membrane</keyword>
<dbReference type="GO" id="GO:0046872">
    <property type="term" value="F:metal ion binding"/>
    <property type="evidence" value="ECO:0007669"/>
    <property type="project" value="UniProtKB-KW"/>
</dbReference>
<dbReference type="Pfam" id="PF02754">
    <property type="entry name" value="CCG"/>
    <property type="match status" value="2"/>
</dbReference>
<evidence type="ECO:0000256" key="5">
    <source>
        <dbReference type="ARBA" id="ARBA00022723"/>
    </source>
</evidence>
<name>A0A938BMW6_UNCEI</name>
<dbReference type="InterPro" id="IPR023234">
    <property type="entry name" value="NarG-like_domain"/>
</dbReference>
<evidence type="ECO:0000256" key="7">
    <source>
        <dbReference type="ARBA" id="ARBA00023002"/>
    </source>
</evidence>
<dbReference type="Gene3D" id="1.10.1060.10">
    <property type="entry name" value="Alpha-helical ferredoxin"/>
    <property type="match status" value="1"/>
</dbReference>
<proteinExistence type="predicted"/>
<keyword evidence="7" id="KW-0560">Oxidoreductase</keyword>
<dbReference type="GO" id="GO:0016491">
    <property type="term" value="F:oxidoreductase activity"/>
    <property type="evidence" value="ECO:0007669"/>
    <property type="project" value="UniProtKB-KW"/>
</dbReference>
<feature type="non-terminal residue" evidence="13">
    <location>
        <position position="669"/>
    </location>
</feature>
<dbReference type="EMBL" id="VGIY01000356">
    <property type="protein sequence ID" value="MBM3318434.1"/>
    <property type="molecule type" value="Genomic_DNA"/>
</dbReference>
<feature type="transmembrane region" description="Helical" evidence="11">
    <location>
        <begin position="29"/>
        <end position="46"/>
    </location>
</feature>
<keyword evidence="5" id="KW-0479">Metal-binding</keyword>
<dbReference type="PANTHER" id="PTHR43255:SF1">
    <property type="entry name" value="IRON-SULFUR-BINDING OXIDOREDUCTASE FADF-RELATED"/>
    <property type="match status" value="1"/>
</dbReference>
<dbReference type="PROSITE" id="PS00198">
    <property type="entry name" value="4FE4S_FER_1"/>
    <property type="match status" value="2"/>
</dbReference>
<dbReference type="InterPro" id="IPR036197">
    <property type="entry name" value="NarG-like_sf"/>
</dbReference>
<comment type="subcellular location">
    <subcellularLocation>
        <location evidence="1">Cell membrane</location>
        <topology evidence="1">Multi-pass membrane protein</topology>
    </subcellularLocation>
</comment>
<reference evidence="13" key="1">
    <citation type="submission" date="2019-03" db="EMBL/GenBank/DDBJ databases">
        <title>Lake Tanganyika Metagenome-Assembled Genomes (MAGs).</title>
        <authorList>
            <person name="Tran P."/>
        </authorList>
    </citation>
    <scope>NUCLEOTIDE SEQUENCE</scope>
    <source>
        <strain evidence="13">M_DeepCast_400m_m2_100</strain>
    </source>
</reference>
<comment type="caution">
    <text evidence="13">The sequence shown here is derived from an EMBL/GenBank/DDBJ whole genome shotgun (WGS) entry which is preliminary data.</text>
</comment>
<gene>
    <name evidence="13" type="ORF">FJY75_11340</name>
</gene>
<dbReference type="GO" id="GO:0005886">
    <property type="term" value="C:plasma membrane"/>
    <property type="evidence" value="ECO:0007669"/>
    <property type="project" value="UniProtKB-SubCell"/>
</dbReference>
<dbReference type="Pfam" id="PF13183">
    <property type="entry name" value="Fer4_8"/>
    <property type="match status" value="1"/>
</dbReference>
<evidence type="ECO:0000256" key="3">
    <source>
        <dbReference type="ARBA" id="ARBA00022485"/>
    </source>
</evidence>
<protein>
    <submittedName>
        <fullName evidence="13">(Fe-S)-binding protein</fullName>
    </submittedName>
</protein>
<feature type="transmembrane region" description="Helical" evidence="11">
    <location>
        <begin position="91"/>
        <end position="112"/>
    </location>
</feature>
<evidence type="ECO:0000313" key="13">
    <source>
        <dbReference type="EMBL" id="MBM3318434.1"/>
    </source>
</evidence>
<dbReference type="SUPFAM" id="SSF46548">
    <property type="entry name" value="alpha-helical ferredoxin"/>
    <property type="match status" value="1"/>
</dbReference>
<dbReference type="AlphaFoldDB" id="A0A938BMW6"/>
<dbReference type="PANTHER" id="PTHR43255">
    <property type="entry name" value="IRON-SULFUR-BINDING OXIDOREDUCTASE FADF-RELATED-RELATED"/>
    <property type="match status" value="1"/>
</dbReference>
<dbReference type="InterPro" id="IPR051460">
    <property type="entry name" value="HdrC_iron-sulfur_subunit"/>
</dbReference>
<dbReference type="SUPFAM" id="SSF103501">
    <property type="entry name" value="Respiratory nitrate reductase 1 gamma chain"/>
    <property type="match status" value="1"/>
</dbReference>
<feature type="transmembrane region" description="Helical" evidence="11">
    <location>
        <begin position="124"/>
        <end position="146"/>
    </location>
</feature>
<dbReference type="PROSITE" id="PS51379">
    <property type="entry name" value="4FE4S_FER_2"/>
    <property type="match status" value="1"/>
</dbReference>
<dbReference type="Proteomes" id="UP000748308">
    <property type="component" value="Unassembled WGS sequence"/>
</dbReference>
<evidence type="ECO:0000256" key="4">
    <source>
        <dbReference type="ARBA" id="ARBA00022692"/>
    </source>
</evidence>
<evidence type="ECO:0000259" key="12">
    <source>
        <dbReference type="PROSITE" id="PS51379"/>
    </source>
</evidence>
<evidence type="ECO:0000256" key="9">
    <source>
        <dbReference type="ARBA" id="ARBA00023014"/>
    </source>
</evidence>
<evidence type="ECO:0000256" key="2">
    <source>
        <dbReference type="ARBA" id="ARBA00022475"/>
    </source>
</evidence>
<evidence type="ECO:0000256" key="11">
    <source>
        <dbReference type="SAM" id="Phobius"/>
    </source>
</evidence>